<evidence type="ECO:0000313" key="11">
    <source>
        <dbReference type="EMBL" id="KAG7194956.1"/>
    </source>
</evidence>
<evidence type="ECO:0000256" key="7">
    <source>
        <dbReference type="ARBA" id="ARBA00023204"/>
    </source>
</evidence>
<evidence type="ECO:0000256" key="3">
    <source>
        <dbReference type="ARBA" id="ARBA00019167"/>
    </source>
</evidence>
<keyword evidence="12" id="KW-1185">Reference proteome</keyword>
<feature type="domain" description="DNA mismatch repair protein HSM3 C-terminal" evidence="9">
    <location>
        <begin position="341"/>
        <end position="491"/>
    </location>
</feature>
<comment type="caution">
    <text evidence="11">The sequence shown here is derived from an EMBL/GenBank/DDBJ whole genome shotgun (WGS) entry which is preliminary data.</text>
</comment>
<dbReference type="AlphaFoldDB" id="A0A9P8AJN5"/>
<evidence type="ECO:0000256" key="8">
    <source>
        <dbReference type="ARBA" id="ARBA00024671"/>
    </source>
</evidence>
<dbReference type="Gene3D" id="1.25.40.580">
    <property type="match status" value="1"/>
</dbReference>
<dbReference type="OrthoDB" id="4074002at2759"/>
<evidence type="ECO:0000259" key="9">
    <source>
        <dbReference type="Pfam" id="PF18794"/>
    </source>
</evidence>
<dbReference type="GO" id="GO:0006281">
    <property type="term" value="P:DNA repair"/>
    <property type="evidence" value="ECO:0007669"/>
    <property type="project" value="UniProtKB-KW"/>
</dbReference>
<keyword evidence="6" id="KW-0143">Chaperone</keyword>
<keyword evidence="5" id="KW-0227">DNA damage</keyword>
<comment type="subcellular location">
    <subcellularLocation>
        <location evidence="1">Cytoplasm</location>
    </subcellularLocation>
</comment>
<evidence type="ECO:0000313" key="12">
    <source>
        <dbReference type="Proteomes" id="UP000790833"/>
    </source>
</evidence>
<evidence type="ECO:0000256" key="2">
    <source>
        <dbReference type="ARBA" id="ARBA00006823"/>
    </source>
</evidence>
<evidence type="ECO:0000256" key="4">
    <source>
        <dbReference type="ARBA" id="ARBA00022490"/>
    </source>
</evidence>
<evidence type="ECO:0000259" key="10">
    <source>
        <dbReference type="Pfam" id="PF18795"/>
    </source>
</evidence>
<dbReference type="Proteomes" id="UP000790833">
    <property type="component" value="Unassembled WGS sequence"/>
</dbReference>
<dbReference type="Gene3D" id="1.25.10.50">
    <property type="match status" value="1"/>
</dbReference>
<feature type="domain" description="DNA mismatch repair protein HSM3 N-terminal" evidence="10">
    <location>
        <begin position="36"/>
        <end position="245"/>
    </location>
</feature>
<comment type="function">
    <text evidence="8">Involved in DNA mismatch repair in slow-growing cells. Acts as a chaperone during the assembly of the 26S proteasome, specifically of the base subcomplex of the 19S regulatory complex (RC).</text>
</comment>
<keyword evidence="4" id="KW-0963">Cytoplasm</keyword>
<dbReference type="Pfam" id="PF18795">
    <property type="entry name" value="HSM3_N"/>
    <property type="match status" value="1"/>
</dbReference>
<organism evidence="11 12">
    <name type="scientific">Scheffersomyces spartinae</name>
    <dbReference type="NCBI Taxonomy" id="45513"/>
    <lineage>
        <taxon>Eukaryota</taxon>
        <taxon>Fungi</taxon>
        <taxon>Dikarya</taxon>
        <taxon>Ascomycota</taxon>
        <taxon>Saccharomycotina</taxon>
        <taxon>Pichiomycetes</taxon>
        <taxon>Debaryomycetaceae</taxon>
        <taxon>Scheffersomyces</taxon>
    </lineage>
</organism>
<dbReference type="InterPro" id="IPR041335">
    <property type="entry name" value="HSM3_N"/>
</dbReference>
<dbReference type="EMBL" id="JAHMUF010000005">
    <property type="protein sequence ID" value="KAG7194956.1"/>
    <property type="molecule type" value="Genomic_DNA"/>
</dbReference>
<dbReference type="Pfam" id="PF18794">
    <property type="entry name" value="HSM3_C"/>
    <property type="match status" value="1"/>
</dbReference>
<dbReference type="RefSeq" id="XP_043050503.1">
    <property type="nucleotide sequence ID" value="XM_043194752.1"/>
</dbReference>
<dbReference type="InterPro" id="IPR040752">
    <property type="entry name" value="HSM3_C"/>
</dbReference>
<dbReference type="GeneID" id="66117440"/>
<evidence type="ECO:0000256" key="6">
    <source>
        <dbReference type="ARBA" id="ARBA00023186"/>
    </source>
</evidence>
<evidence type="ECO:0000256" key="1">
    <source>
        <dbReference type="ARBA" id="ARBA00004496"/>
    </source>
</evidence>
<proteinExistence type="inferred from homology"/>
<name>A0A9P8AJN5_9ASCO</name>
<gene>
    <name evidence="11" type="ORF">KQ657_004066</name>
</gene>
<keyword evidence="7" id="KW-0234">DNA repair</keyword>
<protein>
    <recommendedName>
        <fullName evidence="3">DNA mismatch repair protein HSM3</fullName>
    </recommendedName>
</protein>
<sequence length="498" mass="56684">MSSSAEIIQILSDLLNNKTPLSSKTLIPEAFARIVKEDANLFPTIAPIITNILQAPDYYLIDPEIVIVTVLEVLIKSVECEQFLQYYPLPFILQALDSPLSSLNVLAVEVLSRKIESGDNDFLDNNPQVIDKIFLRYFTTSDNDNDSGQLGVLSKIEGLLSQIARLDVNTVKSQLLPKDKLDFLQAIKLRNDILSIRMINFILGLLPKYFKEIPSDLYTWPLEFLQSHDDVLLVAGILEFNKQLLGKIDLDETVPSKVLRTFQDIITLYLDNVATENFQFFTSLLVELICTMARQCMVPPMNEARHQITSFVKEIELCKVSNMRLESTDDFDYQLISSIDANFLQLVNPNFVAEFYGGDFDDFYLKLKVGITLNLLRNESFFDQIKSHLTPEIIKSVPSLDLAYRLITVLSVCPHTYKFLLHSLPSIVVGYLINAPSEISDKEIWSLRVLSLETLLHGFPPRELDGWRNELEESLLLMKYGRNIKNINPSVDIAHETL</sequence>
<dbReference type="GO" id="GO:0005737">
    <property type="term" value="C:cytoplasm"/>
    <property type="evidence" value="ECO:0007669"/>
    <property type="project" value="UniProtKB-SubCell"/>
</dbReference>
<reference evidence="11" key="1">
    <citation type="submission" date="2021-03" db="EMBL/GenBank/DDBJ databases">
        <authorList>
            <person name="Palmer J.M."/>
        </authorList>
    </citation>
    <scope>NUCLEOTIDE SEQUENCE</scope>
    <source>
        <strain evidence="11">ARV_011</strain>
    </source>
</reference>
<accession>A0A9P8AJN5</accession>
<comment type="similarity">
    <text evidence="2">Belongs to the proteasome subunit S5B/HSM3 family.</text>
</comment>
<evidence type="ECO:0000256" key="5">
    <source>
        <dbReference type="ARBA" id="ARBA00022763"/>
    </source>
</evidence>